<dbReference type="Proteomes" id="UP001304243">
    <property type="component" value="Unassembled WGS sequence"/>
</dbReference>
<dbReference type="GO" id="GO:0042802">
    <property type="term" value="F:identical protein binding"/>
    <property type="evidence" value="ECO:0007669"/>
    <property type="project" value="InterPro"/>
</dbReference>
<dbReference type="PANTHER" id="PTHR15335:SF7">
    <property type="entry name" value="PROTEIN TFG"/>
    <property type="match status" value="1"/>
</dbReference>
<feature type="compositionally biased region" description="Pro residues" evidence="1">
    <location>
        <begin position="290"/>
        <end position="306"/>
    </location>
</feature>
<dbReference type="PROSITE" id="PS51745">
    <property type="entry name" value="PB1"/>
    <property type="match status" value="1"/>
</dbReference>
<dbReference type="PANTHER" id="PTHR15335">
    <property type="entry name" value="PROTEIN TFG"/>
    <property type="match status" value="1"/>
</dbReference>
<dbReference type="Gene3D" id="3.10.20.90">
    <property type="entry name" value="Phosphatidylinositol 3-kinase Catalytic Subunit, Chain A, domain 1"/>
    <property type="match status" value="1"/>
</dbReference>
<keyword evidence="4" id="KW-1185">Reference proteome</keyword>
<evidence type="ECO:0000259" key="2">
    <source>
        <dbReference type="PROSITE" id="PS51745"/>
    </source>
</evidence>
<sequence length="352" mass="39734">MTDYTNLRKIVTGDIIVKCRFGNEIRRIPINGVPTYDELCLMMYRVFKQDIKSSQDISLKYKDEEGDMISLLDDIDITHAISISNLLRITVYDKSDQTKQQPQQQHPTNPVELSSLMDIRDKLDLLIQSLTAEKKEGEKAKEEQGKKMHRLTPAELASFLSNDTENKQASSVTELTSLSPKAPSSGTIPYYPPPSNATTTSSAMPTPNVAATNQPQAIPQPQQQQQPQVQLHQQQQPSHPSSQPQMHSSYIQTPPPVSQKPASQQQQPRPPQAQHSFGHANQSSNVFIPYYPPPPKNEMRPPPQQPPQQQQQQQQQQQPPSQQRQGYFVPPPPSSMNTPQLPPQPFRPPQHW</sequence>
<gene>
    <name evidence="3" type="ORF">ATC70_004165</name>
</gene>
<protein>
    <submittedName>
        <fullName evidence="3">30S ribosomal protein S8</fullName>
    </submittedName>
</protein>
<dbReference type="SMART" id="SM00666">
    <property type="entry name" value="PB1"/>
    <property type="match status" value="1"/>
</dbReference>
<organism evidence="3 4">
    <name type="scientific">Mucor velutinosus</name>
    <dbReference type="NCBI Taxonomy" id="708070"/>
    <lineage>
        <taxon>Eukaryota</taxon>
        <taxon>Fungi</taxon>
        <taxon>Fungi incertae sedis</taxon>
        <taxon>Mucoromycota</taxon>
        <taxon>Mucoromycotina</taxon>
        <taxon>Mucoromycetes</taxon>
        <taxon>Mucorales</taxon>
        <taxon>Mucorineae</taxon>
        <taxon>Mucoraceae</taxon>
        <taxon>Mucor</taxon>
    </lineage>
</organism>
<dbReference type="RefSeq" id="XP_064688301.1">
    <property type="nucleotide sequence ID" value="XM_064823476.1"/>
</dbReference>
<name>A0AAN7DSI6_9FUNG</name>
<feature type="compositionally biased region" description="Low complexity" evidence="1">
    <location>
        <begin position="307"/>
        <end position="325"/>
    </location>
</feature>
<dbReference type="EMBL" id="JASEJX010000001">
    <property type="protein sequence ID" value="KAK4521635.1"/>
    <property type="molecule type" value="Genomic_DNA"/>
</dbReference>
<reference evidence="3 4" key="1">
    <citation type="submission" date="2022-11" db="EMBL/GenBank/DDBJ databases">
        <title>Mucor velutinosus strain NIH1002 WGS.</title>
        <authorList>
            <person name="Subramanian P."/>
            <person name="Mullikin J.C."/>
            <person name="Segre J.A."/>
            <person name="Zelazny A.M."/>
        </authorList>
    </citation>
    <scope>NUCLEOTIDE SEQUENCE [LARGE SCALE GENOMIC DNA]</scope>
    <source>
        <strain evidence="3 4">NIH1002</strain>
    </source>
</reference>
<keyword evidence="3" id="KW-0687">Ribonucleoprotein</keyword>
<dbReference type="InterPro" id="IPR000270">
    <property type="entry name" value="PB1_dom"/>
</dbReference>
<dbReference type="Pfam" id="PF00564">
    <property type="entry name" value="PB1"/>
    <property type="match status" value="1"/>
</dbReference>
<dbReference type="SUPFAM" id="SSF54277">
    <property type="entry name" value="CAD &amp; PB1 domains"/>
    <property type="match status" value="1"/>
</dbReference>
<feature type="domain" description="PB1" evidence="2">
    <location>
        <begin position="14"/>
        <end position="94"/>
    </location>
</feature>
<evidence type="ECO:0000256" key="1">
    <source>
        <dbReference type="SAM" id="MobiDB-lite"/>
    </source>
</evidence>
<keyword evidence="3" id="KW-0689">Ribosomal protein</keyword>
<dbReference type="GO" id="GO:0005840">
    <property type="term" value="C:ribosome"/>
    <property type="evidence" value="ECO:0007669"/>
    <property type="project" value="UniProtKB-KW"/>
</dbReference>
<feature type="region of interest" description="Disordered" evidence="1">
    <location>
        <begin position="163"/>
        <end position="352"/>
    </location>
</feature>
<feature type="compositionally biased region" description="Low complexity" evidence="1">
    <location>
        <begin position="214"/>
        <end position="249"/>
    </location>
</feature>
<accession>A0AAN7DSI6</accession>
<dbReference type="InterPro" id="IPR053793">
    <property type="entry name" value="PB1-like"/>
</dbReference>
<dbReference type="GeneID" id="89947851"/>
<evidence type="ECO:0000313" key="4">
    <source>
        <dbReference type="Proteomes" id="UP001304243"/>
    </source>
</evidence>
<dbReference type="GO" id="GO:0070971">
    <property type="term" value="C:endoplasmic reticulum exit site"/>
    <property type="evidence" value="ECO:0007669"/>
    <property type="project" value="TreeGrafter"/>
</dbReference>
<proteinExistence type="predicted"/>
<dbReference type="GO" id="GO:0048208">
    <property type="term" value="P:COPII vesicle coating"/>
    <property type="evidence" value="ECO:0007669"/>
    <property type="project" value="InterPro"/>
</dbReference>
<dbReference type="AlphaFoldDB" id="A0AAN7DSI6"/>
<feature type="compositionally biased region" description="Polar residues" evidence="1">
    <location>
        <begin position="163"/>
        <end position="187"/>
    </location>
</feature>
<dbReference type="InterPro" id="IPR033512">
    <property type="entry name" value="TFG"/>
</dbReference>
<feature type="compositionally biased region" description="Pro residues" evidence="1">
    <location>
        <begin position="329"/>
        <end position="352"/>
    </location>
</feature>
<comment type="caution">
    <text evidence="3">The sequence shown here is derived from an EMBL/GenBank/DDBJ whole genome shotgun (WGS) entry which is preliminary data.</text>
</comment>
<evidence type="ECO:0000313" key="3">
    <source>
        <dbReference type="EMBL" id="KAK4521635.1"/>
    </source>
</evidence>
<feature type="compositionally biased region" description="Polar residues" evidence="1">
    <location>
        <begin position="196"/>
        <end position="213"/>
    </location>
</feature>